<feature type="domain" description="Flavodoxin-like fold" evidence="3">
    <location>
        <begin position="1"/>
        <end position="168"/>
    </location>
</feature>
<keyword evidence="5" id="KW-1185">Reference proteome</keyword>
<protein>
    <submittedName>
        <fullName evidence="4">Putative NADPH-quinone reductase</fullName>
    </submittedName>
</protein>
<proteinExistence type="inferred from homology"/>
<dbReference type="Proteomes" id="UP000535937">
    <property type="component" value="Unassembled WGS sequence"/>
</dbReference>
<dbReference type="GO" id="GO:0005829">
    <property type="term" value="C:cytosol"/>
    <property type="evidence" value="ECO:0007669"/>
    <property type="project" value="TreeGrafter"/>
</dbReference>
<gene>
    <name evidence="4" type="ORF">FHS09_002778</name>
</gene>
<dbReference type="RefSeq" id="WP_183460771.1">
    <property type="nucleotide sequence ID" value="NZ_JACHWZ010000012.1"/>
</dbReference>
<dbReference type="Gene3D" id="3.40.50.360">
    <property type="match status" value="1"/>
</dbReference>
<evidence type="ECO:0000256" key="1">
    <source>
        <dbReference type="ARBA" id="ARBA00006252"/>
    </source>
</evidence>
<dbReference type="GO" id="GO:0003955">
    <property type="term" value="F:NAD(P)H dehydrogenase (quinone) activity"/>
    <property type="evidence" value="ECO:0007669"/>
    <property type="project" value="TreeGrafter"/>
</dbReference>
<dbReference type="Pfam" id="PF02525">
    <property type="entry name" value="Flavodoxin_2"/>
    <property type="match status" value="1"/>
</dbReference>
<evidence type="ECO:0000313" key="4">
    <source>
        <dbReference type="EMBL" id="MBB3061935.1"/>
    </source>
</evidence>
<reference evidence="4 5" key="1">
    <citation type="submission" date="2020-08" db="EMBL/GenBank/DDBJ databases">
        <title>Genomic Encyclopedia of Type Strains, Phase III (KMG-III): the genomes of soil and plant-associated and newly described type strains.</title>
        <authorList>
            <person name="Whitman W."/>
        </authorList>
    </citation>
    <scope>NUCLEOTIDE SEQUENCE [LARGE SCALE GENOMIC DNA]</scope>
    <source>
        <strain evidence="4 5">CECT 8799</strain>
    </source>
</reference>
<dbReference type="InterPro" id="IPR029039">
    <property type="entry name" value="Flavoprotein-like_sf"/>
</dbReference>
<dbReference type="PANTHER" id="PTHR10204:SF34">
    <property type="entry name" value="NAD(P)H DEHYDROGENASE [QUINONE] 1 ISOFORM 1"/>
    <property type="match status" value="1"/>
</dbReference>
<sequence>MNVLIINANPKRDSFCHSLASAYASGCAVRGYRVERIDLGELNFDPVLREGYGGQPLEPDMERLQSSIQWADHLAFVYPNWWGVMPALLKGALDRAMTPGFAFRFDNGAVESLLNNKSASLLITMDVPIWLHRFVHRSRGTKLMRDNVLKFCGIRARQTCYFGPLHNSCAEKRKRWLDKAHRLGRAA</sequence>
<dbReference type="SUPFAM" id="SSF52218">
    <property type="entry name" value="Flavoproteins"/>
    <property type="match status" value="1"/>
</dbReference>
<keyword evidence="2" id="KW-0560">Oxidoreductase</keyword>
<evidence type="ECO:0000259" key="3">
    <source>
        <dbReference type="Pfam" id="PF02525"/>
    </source>
</evidence>
<dbReference type="AlphaFoldDB" id="A0A7W4WCX6"/>
<comment type="caution">
    <text evidence="4">The sequence shown here is derived from an EMBL/GenBank/DDBJ whole genome shotgun (WGS) entry which is preliminary data.</text>
</comment>
<accession>A0A7W4WCX6</accession>
<dbReference type="PANTHER" id="PTHR10204">
    <property type="entry name" value="NAD P H OXIDOREDUCTASE-RELATED"/>
    <property type="match status" value="1"/>
</dbReference>
<name>A0A7W4WCX6_9GAMM</name>
<evidence type="ECO:0000313" key="5">
    <source>
        <dbReference type="Proteomes" id="UP000535937"/>
    </source>
</evidence>
<organism evidence="4 5">
    <name type="scientific">Microbulbifer rhizosphaerae</name>
    <dbReference type="NCBI Taxonomy" id="1562603"/>
    <lineage>
        <taxon>Bacteria</taxon>
        <taxon>Pseudomonadati</taxon>
        <taxon>Pseudomonadota</taxon>
        <taxon>Gammaproteobacteria</taxon>
        <taxon>Cellvibrionales</taxon>
        <taxon>Microbulbiferaceae</taxon>
        <taxon>Microbulbifer</taxon>
    </lineage>
</organism>
<dbReference type="EMBL" id="JACHWZ010000012">
    <property type="protein sequence ID" value="MBB3061935.1"/>
    <property type="molecule type" value="Genomic_DNA"/>
</dbReference>
<evidence type="ECO:0000256" key="2">
    <source>
        <dbReference type="ARBA" id="ARBA00023002"/>
    </source>
</evidence>
<dbReference type="InterPro" id="IPR003680">
    <property type="entry name" value="Flavodoxin_fold"/>
</dbReference>
<dbReference type="InterPro" id="IPR051545">
    <property type="entry name" value="NAD(P)H_dehydrogenase_qn"/>
</dbReference>
<comment type="similarity">
    <text evidence="1">Belongs to the NAD(P)H dehydrogenase (quinone) family.</text>
</comment>